<dbReference type="Pfam" id="PF10592">
    <property type="entry name" value="AIPR"/>
    <property type="match status" value="1"/>
</dbReference>
<feature type="domain" description="Abortive phage infection protein C-terminal" evidence="1">
    <location>
        <begin position="249"/>
        <end position="476"/>
    </location>
</feature>
<evidence type="ECO:0000313" key="2">
    <source>
        <dbReference type="EMBL" id="GFM99124.1"/>
    </source>
</evidence>
<protein>
    <submittedName>
        <fullName evidence="2">Putative abortive infection phage resistance protein</fullName>
    </submittedName>
</protein>
<dbReference type="Proteomes" id="UP000530403">
    <property type="component" value="Unassembled WGS sequence"/>
</dbReference>
<keyword evidence="4" id="KW-1185">Reference proteome</keyword>
<dbReference type="AlphaFoldDB" id="A0A7J0CBG3"/>
<proteinExistence type="predicted"/>
<evidence type="ECO:0000259" key="1">
    <source>
        <dbReference type="Pfam" id="PF10592"/>
    </source>
</evidence>
<dbReference type="RefSeq" id="WP_173315577.1">
    <property type="nucleotide sequence ID" value="NZ_BAAAUE010000009.1"/>
</dbReference>
<reference evidence="3 5" key="2">
    <citation type="submission" date="2020-07" db="EMBL/GenBank/DDBJ databases">
        <title>Sequencing the genomes of 1000 actinobacteria strains.</title>
        <authorList>
            <person name="Klenk H.-P."/>
        </authorList>
    </citation>
    <scope>NUCLEOTIDE SEQUENCE [LARGE SCALE GENOMIC DNA]</scope>
    <source>
        <strain evidence="3 5">DSM 41455</strain>
    </source>
</reference>
<sequence length="718" mass="79723">MSKSGQAMPLEVRHVRDALKREFDPLISLADYEKRQPLERENAFNSRALSARAARMLTDCTSEEAAESVIDGRDDFGIDAVAFSASAPELWLIQAKWSDKGKAGFDTSAAHKLVHGLKKLDNRDFDQFNERFRRLADRVRSVLDVPTCKVVLVIAVMGEGHLSTETEAILVEAAEEFGGYTRSIEHRVLNQTDFHRAVREDLTPEPITLTATMTQGWHSRETPFQAYSGLVAADELAQWYADNGERLYDRNVRRSLGLTGVNQTLVESLIRDPQGFWYRHNGITVQCDKIEPHFFAKQKPSEPVKLVLENASVVNGAQTVSSAHRAFQQNEEAVGEAYVTVRIISVSGAPEGFAGEITEATNTQNHMERSDFIAIKPVQSLIREDFRLSLDKDYVFKRGEIEPSPAFGCSVREAATALACAHPDPALAVRVKGSADALWEDGPGGIYTRLFGRRPSAYQIWRSVLLMRRVRESLHEVRSTLTGRAGSIADSGALLVAHMVAQQVGSEGIDEPDSGWESSLEAVPARVGATLAQLIPLVNHLFGGGSYITSTFASEERSRKLVAAVLQALSDGTDAGDLAAYQQRDDSKPPRRPNTVTLLIDHDRIPSGTRLMYHPSATEEQAIGDWLNADPRRAYATWVNDRRKPLLWEADGSRYSPSGLVTHIWQQAQWREAWSAVQGPKQWGVLGEDGTLVDLAEQLWQQLLTESLPEEEQFESLQ</sequence>
<dbReference type="Proteomes" id="UP000498980">
    <property type="component" value="Unassembled WGS sequence"/>
</dbReference>
<dbReference type="EMBL" id="BLWC01000001">
    <property type="protein sequence ID" value="GFM99124.1"/>
    <property type="molecule type" value="Genomic_DNA"/>
</dbReference>
<name>A0A7J0CBG3_9ACTN</name>
<gene>
    <name evidence="2" type="primary">abiR</name>
    <name evidence="3" type="ORF">HEB29_003723</name>
    <name evidence="2" type="ORF">Sfulv_39350</name>
</gene>
<evidence type="ECO:0000313" key="3">
    <source>
        <dbReference type="EMBL" id="NYE42712.1"/>
    </source>
</evidence>
<comment type="caution">
    <text evidence="2">The sequence shown here is derived from an EMBL/GenBank/DDBJ whole genome shotgun (WGS) entry which is preliminary data.</text>
</comment>
<reference evidence="2 4" key="1">
    <citation type="submission" date="2020-05" db="EMBL/GenBank/DDBJ databases">
        <title>Whole genome shotgun sequence of Streptomyces fulvorobeus NBRC 15897.</title>
        <authorList>
            <person name="Komaki H."/>
            <person name="Tamura T."/>
        </authorList>
    </citation>
    <scope>NUCLEOTIDE SEQUENCE [LARGE SCALE GENOMIC DNA]</scope>
    <source>
        <strain evidence="2 4">NBRC 15897</strain>
    </source>
</reference>
<accession>A0A7J0CBG3</accession>
<organism evidence="2 4">
    <name type="scientific">Streptomyces fulvorobeus</name>
    <dbReference type="NCBI Taxonomy" id="284028"/>
    <lineage>
        <taxon>Bacteria</taxon>
        <taxon>Bacillati</taxon>
        <taxon>Actinomycetota</taxon>
        <taxon>Actinomycetes</taxon>
        <taxon>Kitasatosporales</taxon>
        <taxon>Streptomycetaceae</taxon>
        <taxon>Streptomyces</taxon>
    </lineage>
</organism>
<dbReference type="InterPro" id="IPR018891">
    <property type="entry name" value="AIPR_C"/>
</dbReference>
<evidence type="ECO:0000313" key="4">
    <source>
        <dbReference type="Proteomes" id="UP000498980"/>
    </source>
</evidence>
<evidence type="ECO:0000313" key="5">
    <source>
        <dbReference type="Proteomes" id="UP000530403"/>
    </source>
</evidence>
<dbReference type="EMBL" id="JACCCF010000001">
    <property type="protein sequence ID" value="NYE42712.1"/>
    <property type="molecule type" value="Genomic_DNA"/>
</dbReference>